<keyword evidence="1" id="KW-1133">Transmembrane helix</keyword>
<evidence type="ECO:0000313" key="3">
    <source>
        <dbReference type="Proteomes" id="UP000236928"/>
    </source>
</evidence>
<dbReference type="VEuPathDB" id="CryptoDB:CmeUKMEL1_02290"/>
<dbReference type="AlphaFoldDB" id="A0A2P4YX78"/>
<proteinExistence type="predicted"/>
<comment type="caution">
    <text evidence="2">The sequence shown here is derived from an EMBL/GenBank/DDBJ whole genome shotgun (WGS) entry which is preliminary data.</text>
</comment>
<keyword evidence="1" id="KW-0472">Membrane</keyword>
<feature type="transmembrane region" description="Helical" evidence="1">
    <location>
        <begin position="12"/>
        <end position="31"/>
    </location>
</feature>
<accession>A0A2P4YX78</accession>
<evidence type="ECO:0000256" key="1">
    <source>
        <dbReference type="SAM" id="Phobius"/>
    </source>
</evidence>
<feature type="transmembrane region" description="Helical" evidence="1">
    <location>
        <begin position="190"/>
        <end position="211"/>
    </location>
</feature>
<dbReference type="Proteomes" id="UP000236928">
    <property type="component" value="Unassembled WGS sequence"/>
</dbReference>
<organism evidence="2 3">
    <name type="scientific">Cryptosporidium meleagridis</name>
    <dbReference type="NCBI Taxonomy" id="93969"/>
    <lineage>
        <taxon>Eukaryota</taxon>
        <taxon>Sar</taxon>
        <taxon>Alveolata</taxon>
        <taxon>Apicomplexa</taxon>
        <taxon>Conoidasida</taxon>
        <taxon>Coccidia</taxon>
        <taxon>Eucoccidiorida</taxon>
        <taxon>Eimeriorina</taxon>
        <taxon>Cryptosporidiidae</taxon>
        <taxon>Cryptosporidium</taxon>
    </lineage>
</organism>
<feature type="transmembrane region" description="Helical" evidence="1">
    <location>
        <begin position="117"/>
        <end position="138"/>
    </location>
</feature>
<sequence>MNKSILKLLRALLILLSLILEFLLIFALAWISESSSEYSQYYLDGVKFSNEEKKVALTDAINKACSFSEAYKINKKDAMENQQFSKFFSGRDPMIDPISYCETITGLRIPSIVTESILISIQILIFLISTVSNTKFVQGAPDAVTLIKRLNYIAIFCGACSFINLVSILYYSSVVGNLMSDASIDWKFSIGFYTAIFVALLPVGISLTYWYEGVLWHNVFEQDRLQWQPERNNAQNFTNVNQYNYIQVPTDFNSVMGGLQSPSEMARTIERNIEKKQMNEQI</sequence>
<keyword evidence="1" id="KW-0812">Transmembrane</keyword>
<gene>
    <name evidence="2" type="ORF">CmeUKMEL1_02290</name>
</gene>
<feature type="transmembrane region" description="Helical" evidence="1">
    <location>
        <begin position="150"/>
        <end position="170"/>
    </location>
</feature>
<name>A0A2P4YX78_9CRYT</name>
<keyword evidence="3" id="KW-1185">Reference proteome</keyword>
<reference evidence="2 3" key="1">
    <citation type="submission" date="2014-04" db="EMBL/GenBank/DDBJ databases">
        <title>Comparative Genomics of Cryptosporidium Species.</title>
        <authorList>
            <person name="Silva J.C."/>
            <person name="Su Q."/>
            <person name="Chalmers R."/>
            <person name="Chibucos M.C."/>
            <person name="Elwin K."/>
            <person name="Godinez A."/>
            <person name="Guo F."/>
            <person name="Huynh K."/>
            <person name="Orvis J."/>
            <person name="Ott S."/>
            <person name="Sadzewicz L."/>
            <person name="Sengamalay N."/>
            <person name="Shetty A."/>
            <person name="Sun M."/>
            <person name="Tallon L."/>
            <person name="Xiao L."/>
            <person name="Zhang H."/>
            <person name="Fraser C.M."/>
            <person name="Zhu G."/>
            <person name="Kissinger J."/>
            <person name="Widmer G."/>
        </authorList>
    </citation>
    <scope>NUCLEOTIDE SEQUENCE [LARGE SCALE GENOMIC DNA]</scope>
    <source>
        <strain evidence="2 3">UKMEL1</strain>
    </source>
</reference>
<dbReference type="EMBL" id="JIBK01000003">
    <property type="protein sequence ID" value="POM82417.1"/>
    <property type="molecule type" value="Genomic_DNA"/>
</dbReference>
<protein>
    <submittedName>
        <fullName evidence="2">Putative integral membrane protein</fullName>
    </submittedName>
</protein>
<dbReference type="OrthoDB" id="340448at2759"/>
<evidence type="ECO:0000313" key="2">
    <source>
        <dbReference type="EMBL" id="POM82417.1"/>
    </source>
</evidence>